<feature type="transmembrane region" description="Helical" evidence="9">
    <location>
        <begin position="44"/>
        <end position="64"/>
    </location>
</feature>
<feature type="transmembrane region" description="Helical" evidence="9">
    <location>
        <begin position="272"/>
        <end position="292"/>
    </location>
</feature>
<gene>
    <name evidence="10" type="primary">cyoE</name>
    <name evidence="9" type="synonym">ctaB</name>
    <name evidence="10" type="ORF">DCC88_06610</name>
</gene>
<evidence type="ECO:0000256" key="3">
    <source>
        <dbReference type="ARBA" id="ARBA00022679"/>
    </source>
</evidence>
<keyword evidence="4 9" id="KW-0812">Transmembrane</keyword>
<comment type="pathway">
    <text evidence="9">Porphyrin-containing compound metabolism; heme O biosynthesis; heme O from protoheme: step 1/1.</text>
</comment>
<dbReference type="RefSeq" id="WP_338636173.1">
    <property type="nucleotide sequence ID" value="NZ_CP146516.1"/>
</dbReference>
<dbReference type="InterPro" id="IPR006369">
    <property type="entry name" value="Protohaem_IX_farnesylTrfase"/>
</dbReference>
<dbReference type="GO" id="GO:0005886">
    <property type="term" value="C:plasma membrane"/>
    <property type="evidence" value="ECO:0007669"/>
    <property type="project" value="UniProtKB-SubCell"/>
</dbReference>
<evidence type="ECO:0000256" key="5">
    <source>
        <dbReference type="ARBA" id="ARBA00022989"/>
    </source>
</evidence>
<feature type="transmembrane region" description="Helical" evidence="9">
    <location>
        <begin position="111"/>
        <end position="129"/>
    </location>
</feature>
<sequence>MSKKNYTFYDFIELSKPRILFFCVLMTAGGVIIAPGSISVLSFVMTLIGTACSVASANAFNMIYERKTDRLMRRTKFRPLAMKRMKTYYAVFFAILLGILSIVILTYFVNLLTALLAVSAIFAYCLIYTPLKFKTPLALVIGAFPGAMPPLLGWTAVTNKIDLEGLILFGVLFAWQMPHFIAISIYHKEDYINAGIKVVSVVRGEYLSKIQAVIWSFVLFIFSVLLVPLKVGGFLYLGVAIILGIWFLRLSIKGLEKKVYAGWPRKFFLASLVYLPLLVLGLVVDRLFWFIMNL</sequence>
<dbReference type="PANTHER" id="PTHR43448">
    <property type="entry name" value="PROTOHEME IX FARNESYLTRANSFERASE, MITOCHONDRIAL"/>
    <property type="match status" value="1"/>
</dbReference>
<comment type="similarity">
    <text evidence="9">Belongs to the UbiA prenyltransferase family. Protoheme IX farnesyltransferase subfamily.</text>
</comment>
<evidence type="ECO:0000256" key="1">
    <source>
        <dbReference type="ARBA" id="ARBA00004141"/>
    </source>
</evidence>
<keyword evidence="6 9" id="KW-0350">Heme biosynthesis</keyword>
<dbReference type="PROSITE" id="PS00943">
    <property type="entry name" value="UBIA"/>
    <property type="match status" value="1"/>
</dbReference>
<evidence type="ECO:0000256" key="9">
    <source>
        <dbReference type="HAMAP-Rule" id="MF_00154"/>
    </source>
</evidence>
<dbReference type="CDD" id="cd13957">
    <property type="entry name" value="PT_UbiA_Cox10"/>
    <property type="match status" value="1"/>
</dbReference>
<dbReference type="GO" id="GO:0008495">
    <property type="term" value="F:protoheme IX farnesyltransferase activity"/>
    <property type="evidence" value="ECO:0007669"/>
    <property type="project" value="UniProtKB-UniRule"/>
</dbReference>
<keyword evidence="2 9" id="KW-1003">Cell membrane</keyword>
<comment type="subcellular location">
    <subcellularLocation>
        <location evidence="9">Cell membrane</location>
        <topology evidence="9">Multi-pass membrane protein</topology>
    </subcellularLocation>
    <subcellularLocation>
        <location evidence="1">Membrane</location>
        <topology evidence="1">Multi-pass membrane protein</topology>
    </subcellularLocation>
</comment>
<dbReference type="HAMAP" id="MF_00154">
    <property type="entry name" value="CyoE_CtaB"/>
    <property type="match status" value="1"/>
</dbReference>
<proteinExistence type="inferred from homology"/>
<comment type="miscellaneous">
    <text evidence="9">Carbon 2 of the heme B porphyrin ring is defined according to the Fischer nomenclature.</text>
</comment>
<dbReference type="NCBIfam" id="TIGR01473">
    <property type="entry name" value="cyoE_ctaB"/>
    <property type="match status" value="1"/>
</dbReference>
<feature type="transmembrane region" description="Helical" evidence="9">
    <location>
        <begin position="206"/>
        <end position="227"/>
    </location>
</feature>
<evidence type="ECO:0000256" key="2">
    <source>
        <dbReference type="ARBA" id="ARBA00022475"/>
    </source>
</evidence>
<dbReference type="Gene3D" id="1.10.357.140">
    <property type="entry name" value="UbiA prenyltransferase"/>
    <property type="match status" value="1"/>
</dbReference>
<dbReference type="InterPro" id="IPR044878">
    <property type="entry name" value="UbiA_sf"/>
</dbReference>
<evidence type="ECO:0000256" key="7">
    <source>
        <dbReference type="ARBA" id="ARBA00023136"/>
    </source>
</evidence>
<comment type="catalytic activity">
    <reaction evidence="8 9">
        <text>heme b + (2E,6E)-farnesyl diphosphate + H2O = Fe(II)-heme o + diphosphate</text>
        <dbReference type="Rhea" id="RHEA:28070"/>
        <dbReference type="ChEBI" id="CHEBI:15377"/>
        <dbReference type="ChEBI" id="CHEBI:33019"/>
        <dbReference type="ChEBI" id="CHEBI:60344"/>
        <dbReference type="ChEBI" id="CHEBI:60530"/>
        <dbReference type="ChEBI" id="CHEBI:175763"/>
        <dbReference type="EC" id="2.5.1.141"/>
    </reaction>
</comment>
<evidence type="ECO:0000256" key="8">
    <source>
        <dbReference type="ARBA" id="ARBA00047690"/>
    </source>
</evidence>
<dbReference type="AlphaFoldDB" id="A0A369KRY7"/>
<dbReference type="GO" id="GO:0048034">
    <property type="term" value="P:heme O biosynthetic process"/>
    <property type="evidence" value="ECO:0007669"/>
    <property type="project" value="UniProtKB-UniRule"/>
</dbReference>
<dbReference type="PANTHER" id="PTHR43448:SF2">
    <property type="entry name" value="PROTOHEME IX FARNESYLTRANSFERASE, MITOCHONDRIAL"/>
    <property type="match status" value="1"/>
</dbReference>
<keyword evidence="11" id="KW-1185">Reference proteome</keyword>
<feature type="transmembrane region" description="Helical" evidence="9">
    <location>
        <begin position="166"/>
        <end position="186"/>
    </location>
</feature>
<dbReference type="EC" id="2.5.1.141" evidence="9"/>
<dbReference type="InterPro" id="IPR000537">
    <property type="entry name" value="UbiA_prenyltransferase"/>
</dbReference>
<accession>A0A369KRY7</accession>
<keyword evidence="3 9" id="KW-0808">Transferase</keyword>
<dbReference type="InterPro" id="IPR030470">
    <property type="entry name" value="UbiA_prenylTrfase_CS"/>
</dbReference>
<comment type="caution">
    <text evidence="10">The sequence shown here is derived from an EMBL/GenBank/DDBJ whole genome shotgun (WGS) entry which is preliminary data.</text>
</comment>
<evidence type="ECO:0000256" key="6">
    <source>
        <dbReference type="ARBA" id="ARBA00023133"/>
    </source>
</evidence>
<reference evidence="10" key="1">
    <citation type="submission" date="2018-04" db="EMBL/GenBank/DDBJ databases">
        <title>Draft genome sequence of the Candidatus Spirobacillus cienkowskii, a pathogen of freshwater Daphnia species, reconstructed from hemolymph metagenomic reads.</title>
        <authorList>
            <person name="Bresciani L."/>
            <person name="Lemos L.N."/>
            <person name="Wale N."/>
            <person name="Lin J.Y."/>
            <person name="Fernandes G.R."/>
            <person name="Duffy M.A."/>
            <person name="Rodrigues J.M."/>
        </authorList>
    </citation>
    <scope>NUCLEOTIDE SEQUENCE [LARGE SCALE GENOMIC DNA]</scope>
    <source>
        <strain evidence="10">Binning01</strain>
    </source>
</reference>
<feature type="transmembrane region" description="Helical" evidence="9">
    <location>
        <begin position="233"/>
        <end position="252"/>
    </location>
</feature>
<evidence type="ECO:0000313" key="10">
    <source>
        <dbReference type="EMBL" id="RDB36150.1"/>
    </source>
</evidence>
<keyword evidence="5 9" id="KW-1133">Transmembrane helix</keyword>
<evidence type="ECO:0000256" key="4">
    <source>
        <dbReference type="ARBA" id="ARBA00022692"/>
    </source>
</evidence>
<keyword evidence="7 9" id="KW-0472">Membrane</keyword>
<dbReference type="Pfam" id="PF01040">
    <property type="entry name" value="UbiA"/>
    <property type="match status" value="1"/>
</dbReference>
<name>A0A369KRY7_9BACT</name>
<comment type="function">
    <text evidence="9">Converts heme B (protoheme IX) to heme O by substitution of the vinyl group on carbon 2 of heme B porphyrin ring with a hydroxyethyl farnesyl side group.</text>
</comment>
<dbReference type="Proteomes" id="UP000253934">
    <property type="component" value="Unassembled WGS sequence"/>
</dbReference>
<organism evidence="10 11">
    <name type="scientific">Spirobacillus cienkowskii</name>
    <dbReference type="NCBI Taxonomy" id="495820"/>
    <lineage>
        <taxon>Bacteria</taxon>
        <taxon>Pseudomonadati</taxon>
        <taxon>Bdellovibrionota</taxon>
        <taxon>Oligoflexia</taxon>
        <taxon>Silvanigrellales</taxon>
        <taxon>Spirobacillus</taxon>
    </lineage>
</organism>
<dbReference type="UniPathway" id="UPA00834">
    <property type="reaction ID" value="UER00712"/>
</dbReference>
<feature type="transmembrane region" description="Helical" evidence="9">
    <location>
        <begin position="136"/>
        <end position="154"/>
    </location>
</feature>
<dbReference type="EMBL" id="QOVW01000066">
    <property type="protein sequence ID" value="RDB36150.1"/>
    <property type="molecule type" value="Genomic_DNA"/>
</dbReference>
<evidence type="ECO:0000313" key="11">
    <source>
        <dbReference type="Proteomes" id="UP000253934"/>
    </source>
</evidence>
<protein>
    <recommendedName>
        <fullName evidence="9">Protoheme IX farnesyltransferase</fullName>
        <ecNumber evidence="9">2.5.1.141</ecNumber>
    </recommendedName>
    <alternativeName>
        <fullName evidence="9">Heme B farnesyltransferase</fullName>
    </alternativeName>
    <alternativeName>
        <fullName evidence="9">Heme O synthase</fullName>
    </alternativeName>
</protein>
<feature type="transmembrane region" description="Helical" evidence="9">
    <location>
        <begin position="85"/>
        <end position="105"/>
    </location>
</feature>
<feature type="transmembrane region" description="Helical" evidence="9">
    <location>
        <begin position="20"/>
        <end position="38"/>
    </location>
</feature>